<dbReference type="WBParaSite" id="Hba_12351">
    <property type="protein sequence ID" value="Hba_12351"/>
    <property type="gene ID" value="Hba_12351"/>
</dbReference>
<accession>A0A1I7X4G9</accession>
<evidence type="ECO:0000313" key="1">
    <source>
        <dbReference type="Proteomes" id="UP000095283"/>
    </source>
</evidence>
<proteinExistence type="predicted"/>
<protein>
    <submittedName>
        <fullName evidence="2">Ovule protein</fullName>
    </submittedName>
</protein>
<dbReference type="AlphaFoldDB" id="A0A1I7X4G9"/>
<dbReference type="Proteomes" id="UP000095283">
    <property type="component" value="Unplaced"/>
</dbReference>
<organism evidence="1 2">
    <name type="scientific">Heterorhabditis bacteriophora</name>
    <name type="common">Entomopathogenic nematode worm</name>
    <dbReference type="NCBI Taxonomy" id="37862"/>
    <lineage>
        <taxon>Eukaryota</taxon>
        <taxon>Metazoa</taxon>
        <taxon>Ecdysozoa</taxon>
        <taxon>Nematoda</taxon>
        <taxon>Chromadorea</taxon>
        <taxon>Rhabditida</taxon>
        <taxon>Rhabditina</taxon>
        <taxon>Rhabditomorpha</taxon>
        <taxon>Strongyloidea</taxon>
        <taxon>Heterorhabditidae</taxon>
        <taxon>Heterorhabditis</taxon>
    </lineage>
</organism>
<evidence type="ECO:0000313" key="2">
    <source>
        <dbReference type="WBParaSite" id="Hba_12351"/>
    </source>
</evidence>
<sequence length="119" mass="13819">MSDVFSIMNIQIIMWLQKFLSFFSKFKFIFHNIHNAVQSSKYFPSYSASSFWVCDGLPSNNDFKASVFAVRGVPECCWSLTSKSPNTVSNIQLLRSRKVRLLRPEMSLEVVLWFGYEQS</sequence>
<reference evidence="2" key="1">
    <citation type="submission" date="2016-11" db="UniProtKB">
        <authorList>
            <consortium name="WormBaseParasite"/>
        </authorList>
    </citation>
    <scope>IDENTIFICATION</scope>
</reference>
<keyword evidence="1" id="KW-1185">Reference proteome</keyword>
<name>A0A1I7X4G9_HETBA</name>